<organism evidence="1 2">
    <name type="scientific">Persea americana</name>
    <name type="common">Avocado</name>
    <dbReference type="NCBI Taxonomy" id="3435"/>
    <lineage>
        <taxon>Eukaryota</taxon>
        <taxon>Viridiplantae</taxon>
        <taxon>Streptophyta</taxon>
        <taxon>Embryophyta</taxon>
        <taxon>Tracheophyta</taxon>
        <taxon>Spermatophyta</taxon>
        <taxon>Magnoliopsida</taxon>
        <taxon>Magnoliidae</taxon>
        <taxon>Laurales</taxon>
        <taxon>Lauraceae</taxon>
        <taxon>Persea</taxon>
    </lineage>
</organism>
<dbReference type="Proteomes" id="UP001234297">
    <property type="component" value="Chromosome 3"/>
</dbReference>
<name>A0ACC2LSG9_PERAE</name>
<reference evidence="1 2" key="1">
    <citation type="journal article" date="2022" name="Hortic Res">
        <title>A haplotype resolved chromosomal level avocado genome allows analysis of novel avocado genes.</title>
        <authorList>
            <person name="Nath O."/>
            <person name="Fletcher S.J."/>
            <person name="Hayward A."/>
            <person name="Shaw L.M."/>
            <person name="Masouleh A.K."/>
            <person name="Furtado A."/>
            <person name="Henry R.J."/>
            <person name="Mitter N."/>
        </authorList>
    </citation>
    <scope>NUCLEOTIDE SEQUENCE [LARGE SCALE GENOMIC DNA]</scope>
    <source>
        <strain evidence="2">cv. Hass</strain>
    </source>
</reference>
<accession>A0ACC2LSG9</accession>
<sequence length="160" mass="17639">MLGALSFPHSHPRLQRTSANFGHGRERRPQFLRFSASWSNSNGRNSVFCKRVSLCSVSGGGHDPIQAGKVHAEVGEDGDEVDSKASSAIAPINPRPQDCLTVLALPLPHGPLFPGFYMPIFVKVINSKSPLSTSFYLQCKKLFCYYTSILEDTTFLIVRI</sequence>
<evidence type="ECO:0000313" key="1">
    <source>
        <dbReference type="EMBL" id="KAJ8636325.1"/>
    </source>
</evidence>
<dbReference type="EMBL" id="CM056811">
    <property type="protein sequence ID" value="KAJ8636325.1"/>
    <property type="molecule type" value="Genomic_DNA"/>
</dbReference>
<gene>
    <name evidence="1" type="ORF">MRB53_010592</name>
</gene>
<protein>
    <submittedName>
        <fullName evidence="1">Uncharacterized protein</fullName>
    </submittedName>
</protein>
<proteinExistence type="predicted"/>
<keyword evidence="2" id="KW-1185">Reference proteome</keyword>
<evidence type="ECO:0000313" key="2">
    <source>
        <dbReference type="Proteomes" id="UP001234297"/>
    </source>
</evidence>
<comment type="caution">
    <text evidence="1">The sequence shown here is derived from an EMBL/GenBank/DDBJ whole genome shotgun (WGS) entry which is preliminary data.</text>
</comment>